<keyword evidence="4" id="KW-0804">Transcription</keyword>
<dbReference type="Proteomes" id="UP000218272">
    <property type="component" value="Chromosome SCLO_1"/>
</dbReference>
<keyword evidence="3" id="KW-0731">Sigma factor</keyword>
<dbReference type="SUPFAM" id="SSF88659">
    <property type="entry name" value="Sigma3 and sigma4 domains of RNA polymerase sigma factors"/>
    <property type="match status" value="1"/>
</dbReference>
<dbReference type="Pfam" id="PF08281">
    <property type="entry name" value="Sigma70_r4_2"/>
    <property type="match status" value="1"/>
</dbReference>
<keyword evidence="8" id="KW-1185">Reference proteome</keyword>
<dbReference type="NCBIfam" id="TIGR02937">
    <property type="entry name" value="sigma70-ECF"/>
    <property type="match status" value="1"/>
</dbReference>
<dbReference type="InterPro" id="IPR013325">
    <property type="entry name" value="RNA_pol_sigma_r2"/>
</dbReference>
<dbReference type="PANTHER" id="PTHR43133:SF63">
    <property type="entry name" value="RNA POLYMERASE SIGMA FACTOR FECI-RELATED"/>
    <property type="match status" value="1"/>
</dbReference>
<feature type="domain" description="RNA polymerase sigma-70 region 2" evidence="5">
    <location>
        <begin position="7"/>
        <end position="50"/>
    </location>
</feature>
<dbReference type="GO" id="GO:0003677">
    <property type="term" value="F:DNA binding"/>
    <property type="evidence" value="ECO:0007669"/>
    <property type="project" value="InterPro"/>
</dbReference>
<dbReference type="GO" id="GO:0016987">
    <property type="term" value="F:sigma factor activity"/>
    <property type="evidence" value="ECO:0007669"/>
    <property type="project" value="UniProtKB-KW"/>
</dbReference>
<comment type="similarity">
    <text evidence="1">Belongs to the sigma-70 factor family. ECF subfamily.</text>
</comment>
<dbReference type="Pfam" id="PF04542">
    <property type="entry name" value="Sigma70_r2"/>
    <property type="match status" value="1"/>
</dbReference>
<evidence type="ECO:0000259" key="5">
    <source>
        <dbReference type="Pfam" id="PF04542"/>
    </source>
</evidence>
<dbReference type="Gene3D" id="1.10.10.10">
    <property type="entry name" value="Winged helix-like DNA-binding domain superfamily/Winged helix DNA-binding domain"/>
    <property type="match status" value="1"/>
</dbReference>
<dbReference type="EMBL" id="AP017655">
    <property type="protein sequence ID" value="BAV63072.1"/>
    <property type="molecule type" value="Genomic_DNA"/>
</dbReference>
<dbReference type="SUPFAM" id="SSF88946">
    <property type="entry name" value="Sigma2 domain of RNA polymerase sigma factors"/>
    <property type="match status" value="1"/>
</dbReference>
<gene>
    <name evidence="7" type="ORF">SCLO_1000320</name>
</gene>
<organism evidence="7 8">
    <name type="scientific">Sphingobium cloacae</name>
    <dbReference type="NCBI Taxonomy" id="120107"/>
    <lineage>
        <taxon>Bacteria</taxon>
        <taxon>Pseudomonadati</taxon>
        <taxon>Pseudomonadota</taxon>
        <taxon>Alphaproteobacteria</taxon>
        <taxon>Sphingomonadales</taxon>
        <taxon>Sphingomonadaceae</taxon>
        <taxon>Sphingobium</taxon>
    </lineage>
</organism>
<evidence type="ECO:0000259" key="6">
    <source>
        <dbReference type="Pfam" id="PF08281"/>
    </source>
</evidence>
<evidence type="ECO:0000256" key="3">
    <source>
        <dbReference type="ARBA" id="ARBA00023082"/>
    </source>
</evidence>
<dbReference type="PANTHER" id="PTHR43133">
    <property type="entry name" value="RNA POLYMERASE ECF-TYPE SIGMA FACTO"/>
    <property type="match status" value="1"/>
</dbReference>
<dbReference type="Gene3D" id="1.10.1740.10">
    <property type="match status" value="1"/>
</dbReference>
<dbReference type="KEGG" id="sclo:SCLO_1000320"/>
<keyword evidence="2" id="KW-0805">Transcription regulation</keyword>
<dbReference type="AlphaFoldDB" id="A0A1E1EXZ2"/>
<accession>A0A1E1EXZ2</accession>
<protein>
    <submittedName>
        <fullName evidence="7">Sigma-70 family RNA polymerase sigma factor</fullName>
    </submittedName>
</protein>
<sequence length="146" mass="16455">MVGRDGAEDVAQKLWLKAQRVRDDPPIVNPRAYLRRLAHNAAIDHMKGEQQEATVAERAEALLWGVDYDLGSERIVESRDTLEHIHAAIMALPEPTRTIMRLTRFEGLTQRETAKQVGLTSTTVENHLRRALALLARIRDGEGDLI</sequence>
<evidence type="ECO:0000256" key="1">
    <source>
        <dbReference type="ARBA" id="ARBA00010641"/>
    </source>
</evidence>
<evidence type="ECO:0000256" key="2">
    <source>
        <dbReference type="ARBA" id="ARBA00023015"/>
    </source>
</evidence>
<evidence type="ECO:0000256" key="4">
    <source>
        <dbReference type="ARBA" id="ARBA00023163"/>
    </source>
</evidence>
<reference evidence="7 8" key="1">
    <citation type="submission" date="2016-10" db="EMBL/GenBank/DDBJ databases">
        <title>Complete Genome Sequence of the Nonylphenol-Degrading Bacterium Sphingobium cloacae JCM 10874T.</title>
        <authorList>
            <person name="Ootsuka M."/>
            <person name="Nishizawa T."/>
            <person name="Ohta H."/>
        </authorList>
    </citation>
    <scope>NUCLEOTIDE SEQUENCE [LARGE SCALE GENOMIC DNA]</scope>
    <source>
        <strain evidence="7 8">JCM 10874</strain>
    </source>
</reference>
<dbReference type="InterPro" id="IPR039425">
    <property type="entry name" value="RNA_pol_sigma-70-like"/>
</dbReference>
<dbReference type="InterPro" id="IPR013249">
    <property type="entry name" value="RNA_pol_sigma70_r4_t2"/>
</dbReference>
<dbReference type="InterPro" id="IPR007627">
    <property type="entry name" value="RNA_pol_sigma70_r2"/>
</dbReference>
<evidence type="ECO:0000313" key="7">
    <source>
        <dbReference type="EMBL" id="BAV63072.1"/>
    </source>
</evidence>
<proteinExistence type="inferred from homology"/>
<dbReference type="InterPro" id="IPR036388">
    <property type="entry name" value="WH-like_DNA-bd_sf"/>
</dbReference>
<dbReference type="InterPro" id="IPR014284">
    <property type="entry name" value="RNA_pol_sigma-70_dom"/>
</dbReference>
<dbReference type="InterPro" id="IPR013324">
    <property type="entry name" value="RNA_pol_sigma_r3/r4-like"/>
</dbReference>
<dbReference type="GO" id="GO:0006352">
    <property type="term" value="P:DNA-templated transcription initiation"/>
    <property type="evidence" value="ECO:0007669"/>
    <property type="project" value="InterPro"/>
</dbReference>
<name>A0A1E1EXZ2_9SPHN</name>
<feature type="domain" description="RNA polymerase sigma factor 70 region 4 type 2" evidence="6">
    <location>
        <begin position="85"/>
        <end position="135"/>
    </location>
</feature>
<evidence type="ECO:0000313" key="8">
    <source>
        <dbReference type="Proteomes" id="UP000218272"/>
    </source>
</evidence>